<comment type="caution">
    <text evidence="7">The sequence shown here is derived from an EMBL/GenBank/DDBJ whole genome shotgun (WGS) entry which is preliminary data.</text>
</comment>
<evidence type="ECO:0000313" key="7">
    <source>
        <dbReference type="EMBL" id="PCC52185.1"/>
    </source>
</evidence>
<dbReference type="GO" id="GO:0043139">
    <property type="term" value="F:5'-3' DNA helicase activity"/>
    <property type="evidence" value="ECO:0007669"/>
    <property type="project" value="TreeGrafter"/>
</dbReference>
<proteinExistence type="predicted"/>
<dbReference type="PANTHER" id="PTHR43788">
    <property type="entry name" value="DNA2/NAM7 HELICASE FAMILY MEMBER"/>
    <property type="match status" value="1"/>
</dbReference>
<feature type="domain" description="DNA2/NAM7 helicase-like C-terminal" evidence="6">
    <location>
        <begin position="886"/>
        <end position="1056"/>
    </location>
</feature>
<keyword evidence="1" id="KW-0547">Nucleotide-binding</keyword>
<reference evidence="7 8" key="1">
    <citation type="journal article" date="2017" name="Elife">
        <title>Extensive horizontal gene transfer in cheese-associated bacteria.</title>
        <authorList>
            <person name="Bonham K.S."/>
            <person name="Wolfe B.E."/>
            <person name="Dutton R.J."/>
        </authorList>
    </citation>
    <scope>NUCLEOTIDE SEQUENCE [LARGE SCALE GENOMIC DNA]</scope>
    <source>
        <strain evidence="7 8">738_8</strain>
    </source>
</reference>
<dbReference type="InterPro" id="IPR027417">
    <property type="entry name" value="P-loop_NTPase"/>
</dbReference>
<evidence type="ECO:0000256" key="1">
    <source>
        <dbReference type="ARBA" id="ARBA00022741"/>
    </source>
</evidence>
<sequence>MQSRRSSSRSEPERVLSTWQMLEQFNPQQLPELTKRAASSTKQIIDWHPGDELPWSALPEHPVESADQSKKRVKKKPHEWRHTLYLGVYQIPDIYETLHKVFVDDDEAYDPRRGGVSAAAKIVLNSAGEISTGSQILSGALWGVGRAHNPGPRKPTWLDGFDLASQELADAIDKLQAERRDDARTSEPPPIDEVGLQQLVAVAHRTAGISQFTSFASTTVRINSLYLPTDSSPDDSDFLNSFILDDLVQIRRAASTSKPFGNALRDYLTPEGSEPRNRIDMINEPEEVDRLLGPERLPAGRWPSDPNHPLALSQQFAVNQAVTDLHGDSGILAVNGPPGTGKTTMLRDVLAGLVVERSRQIAKLERAADAFTGEKLRWKDRDEWTRIVHILDPELTGFEMVVASSNNSAVENVSSEIPARSALGRRWNNDADYFADLASHLTFDQLPKTAKDAEGSSSEPAAEAWGLIAAKLGKSSNRREAGQKLWWGDKDSGLEGLGTYLNDLRSNRTSPRRSWQSAKERFRKADDRVREMVEERRAIESRLIELNNAPSSLASATSRLEATEQQMRGLEGQLAQAAADGRDAHRLSDASQAEADRHLQLRPGFWENLLSGFSKLPTWRADHEKKIHLADAAHSSASHASQLHADIEQTMRHKRRAHENATRILDSTRKRIAWLEKRCAKDRVDLKGSLPREADDVEREKQAPWLDAQLNQARSDLFLAGLDLHRDLIENAAQQFYQSLMAAIDVMQGSVPHQLEADKRRAAWQSLFLLIPLVSTTFASVPRMFGPLGQESLGWLFIDEAGQAAPQLAAGAIWRFSRVLAVGDPMQLEPVMTVPAKASLDIASHYNVSDIWLAPRASVQTLADRVNRYGTRIGSGENGIWVGSPLRIHRRCDDPMFSISNAIAYDGLMISDVKRESDPQSDIFSTLRCQEELVAESYWADRPATIDGNHLQPDEINAFNGALDYLKKREIPDSEILAISPFKTVAEALEKATKHRPELKAGTIHVAQGRQADVVILVLGGAKDRPGAKAWASHNPNLLNVAVSRAKRRLYVIGDHGLWKGMSHFDRAARDLPRRSAPSARTTSS</sequence>
<name>A0A2A3ZLC8_BREAU</name>
<evidence type="ECO:0000256" key="4">
    <source>
        <dbReference type="ARBA" id="ARBA00022840"/>
    </source>
</evidence>
<accession>A0A2A3ZLC8</accession>
<dbReference type="EMBL" id="NRHA01000025">
    <property type="protein sequence ID" value="PCC52185.1"/>
    <property type="molecule type" value="Genomic_DNA"/>
</dbReference>
<evidence type="ECO:0000256" key="2">
    <source>
        <dbReference type="ARBA" id="ARBA00022801"/>
    </source>
</evidence>
<dbReference type="InterPro" id="IPR050534">
    <property type="entry name" value="Coronavir_polyprotein_1ab"/>
</dbReference>
<dbReference type="Pfam" id="PF13087">
    <property type="entry name" value="AAA_12"/>
    <property type="match status" value="1"/>
</dbReference>
<dbReference type="PANTHER" id="PTHR43788:SF8">
    <property type="entry name" value="DNA-BINDING PROTEIN SMUBP-2"/>
    <property type="match status" value="1"/>
</dbReference>
<dbReference type="InterPro" id="IPR041679">
    <property type="entry name" value="DNA2/NAM7-like_C"/>
</dbReference>
<dbReference type="Proteomes" id="UP000217881">
    <property type="component" value="Unassembled WGS sequence"/>
</dbReference>
<protein>
    <recommendedName>
        <fullName evidence="6">DNA2/NAM7 helicase-like C-terminal domain-containing protein</fullName>
    </recommendedName>
</protein>
<dbReference type="GO" id="GO:0005524">
    <property type="term" value="F:ATP binding"/>
    <property type="evidence" value="ECO:0007669"/>
    <property type="project" value="UniProtKB-KW"/>
</dbReference>
<dbReference type="AlphaFoldDB" id="A0A2A3ZLC8"/>
<evidence type="ECO:0000256" key="5">
    <source>
        <dbReference type="SAM" id="Coils"/>
    </source>
</evidence>
<keyword evidence="2" id="KW-0378">Hydrolase</keyword>
<evidence type="ECO:0000256" key="3">
    <source>
        <dbReference type="ARBA" id="ARBA00022806"/>
    </source>
</evidence>
<feature type="coiled-coil region" evidence="5">
    <location>
        <begin position="529"/>
        <end position="580"/>
    </location>
</feature>
<gene>
    <name evidence="7" type="ORF">CIK59_17445</name>
</gene>
<keyword evidence="5" id="KW-0175">Coiled coil</keyword>
<dbReference type="SUPFAM" id="SSF52540">
    <property type="entry name" value="P-loop containing nucleoside triphosphate hydrolases"/>
    <property type="match status" value="2"/>
</dbReference>
<evidence type="ECO:0000259" key="6">
    <source>
        <dbReference type="Pfam" id="PF13087"/>
    </source>
</evidence>
<dbReference type="Gene3D" id="3.40.50.300">
    <property type="entry name" value="P-loop containing nucleotide triphosphate hydrolases"/>
    <property type="match status" value="3"/>
</dbReference>
<keyword evidence="4" id="KW-0067">ATP-binding</keyword>
<dbReference type="GO" id="GO:0016787">
    <property type="term" value="F:hydrolase activity"/>
    <property type="evidence" value="ECO:0007669"/>
    <property type="project" value="UniProtKB-KW"/>
</dbReference>
<organism evidence="7 8">
    <name type="scientific">Brevibacterium aurantiacum</name>
    <dbReference type="NCBI Taxonomy" id="273384"/>
    <lineage>
        <taxon>Bacteria</taxon>
        <taxon>Bacillati</taxon>
        <taxon>Actinomycetota</taxon>
        <taxon>Actinomycetes</taxon>
        <taxon>Micrococcales</taxon>
        <taxon>Brevibacteriaceae</taxon>
        <taxon>Brevibacterium</taxon>
    </lineage>
</organism>
<keyword evidence="3" id="KW-0347">Helicase</keyword>
<evidence type="ECO:0000313" key="8">
    <source>
        <dbReference type="Proteomes" id="UP000217881"/>
    </source>
</evidence>